<accession>A0AAD9UHK9</accession>
<comment type="caution">
    <text evidence="1">The sequence shown here is derived from an EMBL/GenBank/DDBJ whole genome shotgun (WGS) entry which is preliminary data.</text>
</comment>
<dbReference type="AlphaFoldDB" id="A0AAD9UHK9"/>
<protein>
    <submittedName>
        <fullName evidence="1">Uncharacterized protein</fullName>
    </submittedName>
</protein>
<evidence type="ECO:0000313" key="2">
    <source>
        <dbReference type="Proteomes" id="UP001209878"/>
    </source>
</evidence>
<dbReference type="EMBL" id="JAODUO010000100">
    <property type="protein sequence ID" value="KAK2189670.1"/>
    <property type="molecule type" value="Genomic_DNA"/>
</dbReference>
<keyword evidence="2" id="KW-1185">Reference proteome</keyword>
<sequence>MSSTAIQMRPLEYVQARLIKQSLGLSKHNTALLKALTIEKIEDIVNINVLSLYNRILIS</sequence>
<name>A0AAD9UHK9_RIDPI</name>
<evidence type="ECO:0000313" key="1">
    <source>
        <dbReference type="EMBL" id="KAK2189670.1"/>
    </source>
</evidence>
<organism evidence="1 2">
    <name type="scientific">Ridgeia piscesae</name>
    <name type="common">Tubeworm</name>
    <dbReference type="NCBI Taxonomy" id="27915"/>
    <lineage>
        <taxon>Eukaryota</taxon>
        <taxon>Metazoa</taxon>
        <taxon>Spiralia</taxon>
        <taxon>Lophotrochozoa</taxon>
        <taxon>Annelida</taxon>
        <taxon>Polychaeta</taxon>
        <taxon>Sedentaria</taxon>
        <taxon>Canalipalpata</taxon>
        <taxon>Sabellida</taxon>
        <taxon>Siboglinidae</taxon>
        <taxon>Ridgeia</taxon>
    </lineage>
</organism>
<proteinExistence type="predicted"/>
<gene>
    <name evidence="1" type="ORF">NP493_100g06010</name>
</gene>
<reference evidence="1" key="1">
    <citation type="journal article" date="2023" name="Mol. Biol. Evol.">
        <title>Third-Generation Sequencing Reveals the Adaptive Role of the Epigenome in Three Deep-Sea Polychaetes.</title>
        <authorList>
            <person name="Perez M."/>
            <person name="Aroh O."/>
            <person name="Sun Y."/>
            <person name="Lan Y."/>
            <person name="Juniper S.K."/>
            <person name="Young C.R."/>
            <person name="Angers B."/>
            <person name="Qian P.Y."/>
        </authorList>
    </citation>
    <scope>NUCLEOTIDE SEQUENCE</scope>
    <source>
        <strain evidence="1">R07B-5</strain>
    </source>
</reference>
<dbReference type="Proteomes" id="UP001209878">
    <property type="component" value="Unassembled WGS sequence"/>
</dbReference>